<sequence length="58" mass="5977">MIGLALARPPGPAPADRRPGRISPCRISKFVGAHAISPSHPAPAGRIRARTGRGVTVT</sequence>
<evidence type="ECO:0000313" key="3">
    <source>
        <dbReference type="Proteomes" id="UP000001574"/>
    </source>
</evidence>
<dbReference type="Proteomes" id="UP000001574">
    <property type="component" value="Chromosome"/>
</dbReference>
<organism evidence="2 3">
    <name type="scientific">Mycobacterium avium (strain 104)</name>
    <dbReference type="NCBI Taxonomy" id="243243"/>
    <lineage>
        <taxon>Bacteria</taxon>
        <taxon>Bacillati</taxon>
        <taxon>Actinomycetota</taxon>
        <taxon>Actinomycetes</taxon>
        <taxon>Mycobacteriales</taxon>
        <taxon>Mycobacteriaceae</taxon>
        <taxon>Mycobacterium</taxon>
        <taxon>Mycobacterium avium complex (MAC)</taxon>
    </lineage>
</organism>
<feature type="region of interest" description="Disordered" evidence="1">
    <location>
        <begin position="1"/>
        <end position="22"/>
    </location>
</feature>
<dbReference type="EMBL" id="CP000479">
    <property type="protein sequence ID" value="ABK64466.1"/>
    <property type="molecule type" value="Genomic_DNA"/>
</dbReference>
<dbReference type="AlphaFoldDB" id="A0A0H2ZS16"/>
<dbReference type="HOGENOM" id="CLU_2974516_0_0_11"/>
<reference evidence="2 3" key="1">
    <citation type="submission" date="2006-10" db="EMBL/GenBank/DDBJ databases">
        <authorList>
            <person name="Fleischmann R.D."/>
            <person name="Dodson R.J."/>
            <person name="Haft D.H."/>
            <person name="Merkel J.S."/>
            <person name="Nelson W.C."/>
            <person name="Fraser C.M."/>
        </authorList>
    </citation>
    <scope>NUCLEOTIDE SEQUENCE [LARGE SCALE GENOMIC DNA]</scope>
    <source>
        <strain evidence="2 3">104</strain>
    </source>
</reference>
<proteinExistence type="predicted"/>
<dbReference type="KEGG" id="mav:MAV_5305"/>
<name>A0A0H2ZS16_MYCA1</name>
<gene>
    <name evidence="2" type="ordered locus">MAV_5305</name>
</gene>
<accession>A0A0H2ZS16</accession>
<feature type="region of interest" description="Disordered" evidence="1">
    <location>
        <begin position="36"/>
        <end position="58"/>
    </location>
</feature>
<evidence type="ECO:0000256" key="1">
    <source>
        <dbReference type="SAM" id="MobiDB-lite"/>
    </source>
</evidence>
<evidence type="ECO:0000313" key="2">
    <source>
        <dbReference type="EMBL" id="ABK64466.1"/>
    </source>
</evidence>
<protein>
    <submittedName>
        <fullName evidence="2">Uncharacterized protein</fullName>
    </submittedName>
</protein>